<dbReference type="AlphaFoldDB" id="A0ABD3QJ18"/>
<gene>
    <name evidence="2" type="ORF">ACHAWO_008761</name>
</gene>
<accession>A0ABD3QJ18</accession>
<organism evidence="2 3">
    <name type="scientific">Cyclotella atomus</name>
    <dbReference type="NCBI Taxonomy" id="382360"/>
    <lineage>
        <taxon>Eukaryota</taxon>
        <taxon>Sar</taxon>
        <taxon>Stramenopiles</taxon>
        <taxon>Ochrophyta</taxon>
        <taxon>Bacillariophyta</taxon>
        <taxon>Coscinodiscophyceae</taxon>
        <taxon>Thalassiosirophycidae</taxon>
        <taxon>Stephanodiscales</taxon>
        <taxon>Stephanodiscaceae</taxon>
        <taxon>Cyclotella</taxon>
    </lineage>
</organism>
<feature type="compositionally biased region" description="Low complexity" evidence="1">
    <location>
        <begin position="80"/>
        <end position="93"/>
    </location>
</feature>
<keyword evidence="3" id="KW-1185">Reference proteome</keyword>
<evidence type="ECO:0000256" key="1">
    <source>
        <dbReference type="SAM" id="MobiDB-lite"/>
    </source>
</evidence>
<proteinExistence type="predicted"/>
<sequence length="240" mass="26666">MSSSVASGFSSRVGRNSIRKYNIDEKFAKSPYLLNPIGKLDKRRRSSKSLGGEQKPAKSPRRRNNDSDVESVLTKHSVRSYRSTSQTSTYKRSMSSSNTGRLMNMKNLLLPREVDKLLRGFRQKHSNHPILTNRPSSGDDDQDDTSTIASDFALSIDDEAVYKKCNADVQVKEALFSSDLFAAITLRSAGKHFKTGEDIVLPPVFPVVAVDKGGDISDLESVHSVVDNVRVTRSKSSKRR</sequence>
<feature type="region of interest" description="Disordered" evidence="1">
    <location>
        <begin position="125"/>
        <end position="145"/>
    </location>
</feature>
<comment type="caution">
    <text evidence="2">The sequence shown here is derived from an EMBL/GenBank/DDBJ whole genome shotgun (WGS) entry which is preliminary data.</text>
</comment>
<reference evidence="2 3" key="1">
    <citation type="submission" date="2024-10" db="EMBL/GenBank/DDBJ databases">
        <title>Updated reference genomes for cyclostephanoid diatoms.</title>
        <authorList>
            <person name="Roberts W.R."/>
            <person name="Alverson A.J."/>
        </authorList>
    </citation>
    <scope>NUCLEOTIDE SEQUENCE [LARGE SCALE GENOMIC DNA]</scope>
    <source>
        <strain evidence="2 3">AJA010-31</strain>
    </source>
</reference>
<dbReference type="Proteomes" id="UP001530400">
    <property type="component" value="Unassembled WGS sequence"/>
</dbReference>
<evidence type="ECO:0000313" key="3">
    <source>
        <dbReference type="Proteomes" id="UP001530400"/>
    </source>
</evidence>
<protein>
    <submittedName>
        <fullName evidence="2">Uncharacterized protein</fullName>
    </submittedName>
</protein>
<dbReference type="EMBL" id="JALLPJ020000161">
    <property type="protein sequence ID" value="KAL3800394.1"/>
    <property type="molecule type" value="Genomic_DNA"/>
</dbReference>
<name>A0ABD3QJ18_9STRA</name>
<feature type="region of interest" description="Disordered" evidence="1">
    <location>
        <begin position="34"/>
        <end position="104"/>
    </location>
</feature>
<evidence type="ECO:0000313" key="2">
    <source>
        <dbReference type="EMBL" id="KAL3800394.1"/>
    </source>
</evidence>